<evidence type="ECO:0000313" key="3">
    <source>
        <dbReference type="Proteomes" id="UP000236732"/>
    </source>
</evidence>
<protein>
    <submittedName>
        <fullName evidence="2">Uncharacterized protein</fullName>
    </submittedName>
</protein>
<organism evidence="2 3">
    <name type="scientific">Nonomuraea solani</name>
    <dbReference type="NCBI Taxonomy" id="1144553"/>
    <lineage>
        <taxon>Bacteria</taxon>
        <taxon>Bacillati</taxon>
        <taxon>Actinomycetota</taxon>
        <taxon>Actinomycetes</taxon>
        <taxon>Streptosporangiales</taxon>
        <taxon>Streptosporangiaceae</taxon>
        <taxon>Nonomuraea</taxon>
    </lineage>
</organism>
<feature type="transmembrane region" description="Helical" evidence="1">
    <location>
        <begin position="21"/>
        <end position="44"/>
    </location>
</feature>
<dbReference type="OrthoDB" id="3539876at2"/>
<dbReference type="AlphaFoldDB" id="A0A1H6D305"/>
<accession>A0A1H6D305</accession>
<sequence>MSEPYGSEAMPPSVYVARVCMWIQAVLGMVGLLLLLILLGSVPVGTVRGALLFALAVPLVTIVLIGFLAARLISRRGWVRVCGLVVELLLVLLGIWRVVNGVSFGNVLGVLLAALAFAQLCRASSARWFDR</sequence>
<keyword evidence="1" id="KW-0472">Membrane</keyword>
<evidence type="ECO:0000313" key="2">
    <source>
        <dbReference type="EMBL" id="SEG79026.1"/>
    </source>
</evidence>
<keyword evidence="1" id="KW-0812">Transmembrane</keyword>
<proteinExistence type="predicted"/>
<feature type="transmembrane region" description="Helical" evidence="1">
    <location>
        <begin position="77"/>
        <end position="96"/>
    </location>
</feature>
<evidence type="ECO:0000256" key="1">
    <source>
        <dbReference type="SAM" id="Phobius"/>
    </source>
</evidence>
<reference evidence="2 3" key="1">
    <citation type="submission" date="2016-10" db="EMBL/GenBank/DDBJ databases">
        <authorList>
            <person name="de Groot N.N."/>
        </authorList>
    </citation>
    <scope>NUCLEOTIDE SEQUENCE [LARGE SCALE GENOMIC DNA]</scope>
    <source>
        <strain evidence="2 3">CGMCC 4.7037</strain>
    </source>
</reference>
<feature type="transmembrane region" description="Helical" evidence="1">
    <location>
        <begin position="50"/>
        <end position="70"/>
    </location>
</feature>
<feature type="transmembrane region" description="Helical" evidence="1">
    <location>
        <begin position="102"/>
        <end position="121"/>
    </location>
</feature>
<keyword evidence="3" id="KW-1185">Reference proteome</keyword>
<name>A0A1H6D305_9ACTN</name>
<gene>
    <name evidence="2" type="ORF">SAMN05444920_104663</name>
</gene>
<dbReference type="RefSeq" id="WP_103957148.1">
    <property type="nucleotide sequence ID" value="NZ_FNVT01000004.1"/>
</dbReference>
<dbReference type="EMBL" id="FNVT01000004">
    <property type="protein sequence ID" value="SEG79026.1"/>
    <property type="molecule type" value="Genomic_DNA"/>
</dbReference>
<dbReference type="Proteomes" id="UP000236732">
    <property type="component" value="Unassembled WGS sequence"/>
</dbReference>
<keyword evidence="1" id="KW-1133">Transmembrane helix</keyword>